<name>A0ABT8RHU8_9BACT</name>
<comment type="caution">
    <text evidence="1">The sequence shown here is derived from an EMBL/GenBank/DDBJ whole genome shotgun (WGS) entry which is preliminary data.</text>
</comment>
<accession>A0ABT8RHU8</accession>
<dbReference type="RefSeq" id="WP_302041069.1">
    <property type="nucleotide sequence ID" value="NZ_JAUKPO010000027.1"/>
</dbReference>
<sequence>MLFTVKKDSVRIEAIADMVKGGEYAIPIKFGRPSSQASFNENGYSDHFPISMVIEEK</sequence>
<proteinExistence type="predicted"/>
<organism evidence="1 2">
    <name type="scientific">Rhodocytophaga aerolata</name>
    <dbReference type="NCBI Taxonomy" id="455078"/>
    <lineage>
        <taxon>Bacteria</taxon>
        <taxon>Pseudomonadati</taxon>
        <taxon>Bacteroidota</taxon>
        <taxon>Cytophagia</taxon>
        <taxon>Cytophagales</taxon>
        <taxon>Rhodocytophagaceae</taxon>
        <taxon>Rhodocytophaga</taxon>
    </lineage>
</organism>
<protein>
    <submittedName>
        <fullName evidence="1">Uncharacterized protein</fullName>
    </submittedName>
</protein>
<evidence type="ECO:0000313" key="2">
    <source>
        <dbReference type="Proteomes" id="UP001168528"/>
    </source>
</evidence>
<reference evidence="1" key="1">
    <citation type="submission" date="2023-07" db="EMBL/GenBank/DDBJ databases">
        <title>The genome sequence of Rhodocytophaga aerolata KACC 12507.</title>
        <authorList>
            <person name="Zhang X."/>
        </authorList>
    </citation>
    <scope>NUCLEOTIDE SEQUENCE</scope>
    <source>
        <strain evidence="1">KACC 12507</strain>
    </source>
</reference>
<keyword evidence="2" id="KW-1185">Reference proteome</keyword>
<gene>
    <name evidence="1" type="ORF">Q0590_28560</name>
</gene>
<dbReference type="EMBL" id="JAUKPO010000027">
    <property type="protein sequence ID" value="MDO1450267.1"/>
    <property type="molecule type" value="Genomic_DNA"/>
</dbReference>
<dbReference type="Proteomes" id="UP001168528">
    <property type="component" value="Unassembled WGS sequence"/>
</dbReference>
<evidence type="ECO:0000313" key="1">
    <source>
        <dbReference type="EMBL" id="MDO1450267.1"/>
    </source>
</evidence>